<proteinExistence type="inferred from homology"/>
<evidence type="ECO:0000256" key="4">
    <source>
        <dbReference type="ARBA" id="ARBA00022786"/>
    </source>
</evidence>
<dbReference type="PROSITE" id="PS00972">
    <property type="entry name" value="USP_1"/>
    <property type="match status" value="1"/>
</dbReference>
<keyword evidence="5 7" id="KW-0378">Hydrolase</keyword>
<keyword evidence="6 7" id="KW-0788">Thiol protease</keyword>
<feature type="compositionally biased region" description="Polar residues" evidence="8">
    <location>
        <begin position="710"/>
        <end position="734"/>
    </location>
</feature>
<feature type="region of interest" description="Disordered" evidence="8">
    <location>
        <begin position="708"/>
        <end position="737"/>
    </location>
</feature>
<keyword evidence="4 7" id="KW-0833">Ubl conjugation pathway</keyword>
<evidence type="ECO:0000313" key="11">
    <source>
        <dbReference type="Proteomes" id="UP000244336"/>
    </source>
</evidence>
<evidence type="ECO:0000256" key="7">
    <source>
        <dbReference type="RuleBase" id="RU366025"/>
    </source>
</evidence>
<dbReference type="AlphaFoldDB" id="A0A2T7EJD7"/>
<evidence type="ECO:0000256" key="8">
    <source>
        <dbReference type="SAM" id="MobiDB-lite"/>
    </source>
</evidence>
<dbReference type="OrthoDB" id="292964at2759"/>
<comment type="function">
    <text evidence="7">Recognizes and hydrolyzes the peptide bond at the C-terminal Gly of ubiquitin. Involved in the processing of poly-ubiquitin precursors as well as that of ubiquitinated proteins.</text>
</comment>
<dbReference type="GO" id="GO:0004843">
    <property type="term" value="F:cysteine-type deubiquitinase activity"/>
    <property type="evidence" value="ECO:0007669"/>
    <property type="project" value="UniProtKB-UniRule"/>
</dbReference>
<organism evidence="10 11">
    <name type="scientific">Panicum hallii var. hallii</name>
    <dbReference type="NCBI Taxonomy" id="1504633"/>
    <lineage>
        <taxon>Eukaryota</taxon>
        <taxon>Viridiplantae</taxon>
        <taxon>Streptophyta</taxon>
        <taxon>Embryophyta</taxon>
        <taxon>Tracheophyta</taxon>
        <taxon>Spermatophyta</taxon>
        <taxon>Magnoliopsida</taxon>
        <taxon>Liliopsida</taxon>
        <taxon>Poales</taxon>
        <taxon>Poaceae</taxon>
        <taxon>PACMAD clade</taxon>
        <taxon>Panicoideae</taxon>
        <taxon>Panicodae</taxon>
        <taxon>Paniceae</taxon>
        <taxon>Panicinae</taxon>
        <taxon>Panicum</taxon>
        <taxon>Panicum sect. Panicum</taxon>
    </lineage>
</organism>
<reference evidence="10 11" key="1">
    <citation type="submission" date="2018-04" db="EMBL/GenBank/DDBJ databases">
        <title>WGS assembly of Panicum hallii var. hallii HAL2.</title>
        <authorList>
            <person name="Lovell J."/>
            <person name="Jenkins J."/>
            <person name="Lowry D."/>
            <person name="Mamidi S."/>
            <person name="Sreedasyam A."/>
            <person name="Weng X."/>
            <person name="Barry K."/>
            <person name="Bonette J."/>
            <person name="Campitelli B."/>
            <person name="Daum C."/>
            <person name="Gordon S."/>
            <person name="Gould B."/>
            <person name="Lipzen A."/>
            <person name="MacQueen A."/>
            <person name="Palacio-Mejia J."/>
            <person name="Plott C."/>
            <person name="Shakirov E."/>
            <person name="Shu S."/>
            <person name="Yoshinaga Y."/>
            <person name="Zane M."/>
            <person name="Rokhsar D."/>
            <person name="Grimwood J."/>
            <person name="Schmutz J."/>
            <person name="Juenger T."/>
        </authorList>
    </citation>
    <scope>NUCLEOTIDE SEQUENCE [LARGE SCALE GENOMIC DNA]</scope>
    <source>
        <strain evidence="11">cv. HAL2</strain>
    </source>
</reference>
<dbReference type="Gramene" id="PUZ67956">
    <property type="protein sequence ID" value="PUZ67956"/>
    <property type="gene ID" value="GQ55_3G476100"/>
</dbReference>
<dbReference type="InterPro" id="IPR057372">
    <property type="entry name" value="Ubiquitin_UBP8/5"/>
</dbReference>
<evidence type="ECO:0000256" key="2">
    <source>
        <dbReference type="ARBA" id="ARBA00009085"/>
    </source>
</evidence>
<dbReference type="PANTHER" id="PTHR21646">
    <property type="entry name" value="UBIQUITIN CARBOXYL-TERMINAL HYDROLASE"/>
    <property type="match status" value="1"/>
</dbReference>
<evidence type="ECO:0000313" key="10">
    <source>
        <dbReference type="EMBL" id="PUZ67956.1"/>
    </source>
</evidence>
<comment type="catalytic activity">
    <reaction evidence="1 7">
        <text>Thiol-dependent hydrolysis of ester, thioester, amide, peptide and isopeptide bonds formed by the C-terminal Gly of ubiquitin (a 76-residue protein attached to proteins as an intracellular targeting signal).</text>
        <dbReference type="EC" id="3.4.19.12"/>
    </reaction>
</comment>
<evidence type="ECO:0000259" key="9">
    <source>
        <dbReference type="PROSITE" id="PS50235"/>
    </source>
</evidence>
<dbReference type="Proteomes" id="UP000244336">
    <property type="component" value="Chromosome 3"/>
</dbReference>
<gene>
    <name evidence="10" type="ORF">GQ55_3G476100</name>
</gene>
<accession>A0A2T7EJD7</accession>
<evidence type="ECO:0000256" key="5">
    <source>
        <dbReference type="ARBA" id="ARBA00022801"/>
    </source>
</evidence>
<dbReference type="Pfam" id="PF25242">
    <property type="entry name" value="Ubiquitin_UBP8"/>
    <property type="match status" value="1"/>
</dbReference>
<dbReference type="EMBL" id="CM009751">
    <property type="protein sequence ID" value="PUZ67956.1"/>
    <property type="molecule type" value="Genomic_DNA"/>
</dbReference>
<dbReference type="PANTHER" id="PTHR21646:SF24">
    <property type="entry name" value="UBIQUITIN CARBOXYL-TERMINAL HYDROLASE"/>
    <property type="match status" value="1"/>
</dbReference>
<evidence type="ECO:0000256" key="1">
    <source>
        <dbReference type="ARBA" id="ARBA00000707"/>
    </source>
</evidence>
<evidence type="ECO:0000256" key="3">
    <source>
        <dbReference type="ARBA" id="ARBA00022670"/>
    </source>
</evidence>
<dbReference type="InterPro" id="IPR038765">
    <property type="entry name" value="Papain-like_cys_pep_sf"/>
</dbReference>
<protein>
    <recommendedName>
        <fullName evidence="7">Ubiquitin carboxyl-terminal hydrolase</fullName>
        <ecNumber evidence="7">3.4.19.12</ecNumber>
    </recommendedName>
</protein>
<dbReference type="PROSITE" id="PS00973">
    <property type="entry name" value="USP_2"/>
    <property type="match status" value="1"/>
</dbReference>
<dbReference type="InterPro" id="IPR018200">
    <property type="entry name" value="USP_CS"/>
</dbReference>
<dbReference type="EC" id="3.4.19.12" evidence="7"/>
<feature type="region of interest" description="Disordered" evidence="8">
    <location>
        <begin position="1"/>
        <end position="27"/>
    </location>
</feature>
<feature type="compositionally biased region" description="Pro residues" evidence="8">
    <location>
        <begin position="101"/>
        <end position="118"/>
    </location>
</feature>
<feature type="domain" description="USP" evidence="9">
    <location>
        <begin position="365"/>
        <end position="963"/>
    </location>
</feature>
<keyword evidence="11" id="KW-1185">Reference proteome</keyword>
<keyword evidence="3 7" id="KW-0645">Protease</keyword>
<dbReference type="InterPro" id="IPR028889">
    <property type="entry name" value="USP"/>
</dbReference>
<dbReference type="InterPro" id="IPR050185">
    <property type="entry name" value="Ub_carboxyl-term_hydrolase"/>
</dbReference>
<sequence>MRGRRIHLDTDPIRSDPIRPDQTTDRSHLGLGLALRRLRPHHQQRRRALFLSRLPFPAAPPRRRSQTRTPPVPRRGARAAMSAPPDPPPPAAAGDTDAPDPDPAPPPPPPPPAPPGPAPADEEDDRVFLVPRRWWKEAQDGAAIEAAGLPYAAAPAGPTSYGMRVLSIFISDQAYTLRRADDLLHQQAPGASQGRSYALLAADLFTKARDWHIDSAKSMGKNSSLTEDGSVNIYPIMLRVSVTQDNALTVKIGKKDNSSENFRRANKILTADSEPVHIWDFSGRTTYILMNAWNQMPHDSKSADHEMPLEIHIYDLSKPVANGADGKRDGLALTLRGSVFSNGSITDMDLDSSSVSSKQVGSGLTGLDNLGNTCFMNSAVQCLAHTSKLVDYFLGDFCKEINTHNPLGMKGELAYAFGALLRKLWAIDRTPVAPRQFKAKLARFAPQFSGFNQHDSQELLAFLLDGLHEDLNRVKCKPYSKAKDSDGRPDEEVADEYWGNHLARNDSIIVDICQGQYKSTLVCPICKKVSVTFDPFMYLSLPLPSTTMRTMTITVFSTDGTTGPSPYTVSVPKSGDTRTLINALSNACSLRDDERLLVAEVYNNSIIRYLDEPSEVISLIRDGDRLVAYRLPKDSEDAPIVVFRSQRMESSISSFGRKSWKTFGTPLVSSLPDDTVTGSTICNLFLKVMTPFRVSNDDVSDADQRIGESSLANDTADTNMSTDTSEQTSLNNNTLEDETGTEDAMQFFLTNERFPDQRMKIEMDQPITVKGPLKRLHVVVCWQDDGLEQYNLGSLDSLPEIYKAVLFSRRPQDTCSLYACLEAFIKEEPLGPEDMWYCPGCKEHRQASKKLDLWRLPEILIIHLKRFSYSRYTKNKLETFVDFPIHDLDLSKYIGHRCQQVPHNYRLYAISNHYGNMGGGHYTAYVYDERKKGWYDFDDRHVGPITEDSIKTSAAYVLFYRRIQEDSLVTGTDTDSDIPT</sequence>
<dbReference type="GO" id="GO:0006508">
    <property type="term" value="P:proteolysis"/>
    <property type="evidence" value="ECO:0007669"/>
    <property type="project" value="UniProtKB-KW"/>
</dbReference>
<dbReference type="CDD" id="cd02674">
    <property type="entry name" value="Peptidase_C19R"/>
    <property type="match status" value="1"/>
</dbReference>
<dbReference type="Pfam" id="PF00443">
    <property type="entry name" value="UCH"/>
    <property type="match status" value="1"/>
</dbReference>
<dbReference type="PROSITE" id="PS50235">
    <property type="entry name" value="USP_3"/>
    <property type="match status" value="1"/>
</dbReference>
<dbReference type="SUPFAM" id="SSF54001">
    <property type="entry name" value="Cysteine proteinases"/>
    <property type="match status" value="1"/>
</dbReference>
<name>A0A2T7EJD7_9POAL</name>
<comment type="similarity">
    <text evidence="2 7">Belongs to the peptidase C19 family.</text>
</comment>
<feature type="region of interest" description="Disordered" evidence="8">
    <location>
        <begin position="50"/>
        <end position="123"/>
    </location>
</feature>
<dbReference type="InterPro" id="IPR001394">
    <property type="entry name" value="Peptidase_C19_UCH"/>
</dbReference>
<evidence type="ECO:0000256" key="6">
    <source>
        <dbReference type="ARBA" id="ARBA00022807"/>
    </source>
</evidence>
<dbReference type="STRING" id="1504633.A0A2T7EJD7"/>
<dbReference type="GO" id="GO:0016579">
    <property type="term" value="P:protein deubiquitination"/>
    <property type="evidence" value="ECO:0007669"/>
    <property type="project" value="InterPro"/>
</dbReference>
<dbReference type="Gene3D" id="3.90.70.10">
    <property type="entry name" value="Cysteine proteinases"/>
    <property type="match status" value="2"/>
</dbReference>